<dbReference type="RefSeq" id="WP_139675438.1">
    <property type="nucleotide sequence ID" value="NZ_VDMN01000001.1"/>
</dbReference>
<evidence type="ECO:0008006" key="3">
    <source>
        <dbReference type="Google" id="ProtNLM"/>
    </source>
</evidence>
<gene>
    <name evidence="1" type="ORF">FHP24_08425</name>
</gene>
<organism evidence="1 2">
    <name type="scientific">Aliirhizobium smilacinae</name>
    <dbReference type="NCBI Taxonomy" id="1395944"/>
    <lineage>
        <taxon>Bacteria</taxon>
        <taxon>Pseudomonadati</taxon>
        <taxon>Pseudomonadota</taxon>
        <taxon>Alphaproteobacteria</taxon>
        <taxon>Hyphomicrobiales</taxon>
        <taxon>Rhizobiaceae</taxon>
        <taxon>Aliirhizobium</taxon>
    </lineage>
</organism>
<evidence type="ECO:0000313" key="2">
    <source>
        <dbReference type="Proteomes" id="UP000311605"/>
    </source>
</evidence>
<protein>
    <recommendedName>
        <fullName evidence="3">Replication protein</fullName>
    </recommendedName>
</protein>
<dbReference type="OrthoDB" id="8373850at2"/>
<dbReference type="AlphaFoldDB" id="A0A5C4XS21"/>
<keyword evidence="2" id="KW-1185">Reference proteome</keyword>
<dbReference type="Proteomes" id="UP000311605">
    <property type="component" value="Unassembled WGS sequence"/>
</dbReference>
<accession>A0A5C4XS21</accession>
<comment type="caution">
    <text evidence="1">The sequence shown here is derived from an EMBL/GenBank/DDBJ whole genome shotgun (WGS) entry which is preliminary data.</text>
</comment>
<evidence type="ECO:0000313" key="1">
    <source>
        <dbReference type="EMBL" id="TNM66215.1"/>
    </source>
</evidence>
<proteinExistence type="predicted"/>
<reference evidence="1 2" key="1">
    <citation type="submission" date="2019-06" db="EMBL/GenBank/DDBJ databases">
        <title>The draft genome of Rhizobium smilacinae PTYR-5.</title>
        <authorList>
            <person name="Liu L."/>
            <person name="Li L."/>
            <person name="Zhang X."/>
        </authorList>
    </citation>
    <scope>NUCLEOTIDE SEQUENCE [LARGE SCALE GENOMIC DNA]</scope>
    <source>
        <strain evidence="1 2">PTYR-5</strain>
    </source>
</reference>
<name>A0A5C4XS21_9HYPH</name>
<sequence length="202" mass="22986">MAAEIEPILRHSDRQFFHVTVADKRWRVAPSIATRASFDAVRRKVRSSIQKLRDEGYNPIFVAAFEMSGDRNLRNDYAFEPHVHILIGGVPELALKGAFQVRLPRASKGRDKPLRVVDVPTDQLGYLLGYLTKMKPQDRVQYISKGRKNRNTNRMPPAEADHWLRCMATMPIAQTIQFGGFAKPVTSRFSHLEMATIIGDLK</sequence>
<dbReference type="EMBL" id="VDMN01000001">
    <property type="protein sequence ID" value="TNM66215.1"/>
    <property type="molecule type" value="Genomic_DNA"/>
</dbReference>